<keyword evidence="7" id="KW-0732">Signal</keyword>
<proteinExistence type="predicted"/>
<dbReference type="Proteomes" id="UP000320184">
    <property type="component" value="Unassembled WGS sequence"/>
</dbReference>
<dbReference type="InterPro" id="IPR018076">
    <property type="entry name" value="T2SS_GspF_dom"/>
</dbReference>
<evidence type="ECO:0000259" key="8">
    <source>
        <dbReference type="Pfam" id="PF00482"/>
    </source>
</evidence>
<keyword evidence="3 6" id="KW-0812">Transmembrane</keyword>
<accession>A0A538S7V0</accession>
<feature type="domain" description="Type II secretion system protein GspF" evidence="8">
    <location>
        <begin position="163"/>
        <end position="291"/>
    </location>
</feature>
<comment type="subcellular location">
    <subcellularLocation>
        <location evidence="1">Cell membrane</location>
        <topology evidence="1">Multi-pass membrane protein</topology>
    </subcellularLocation>
</comment>
<dbReference type="EMBL" id="VBOT01000183">
    <property type="protein sequence ID" value="TMQ47441.1"/>
    <property type="molecule type" value="Genomic_DNA"/>
</dbReference>
<organism evidence="9 10">
    <name type="scientific">Eiseniibacteriota bacterium</name>
    <dbReference type="NCBI Taxonomy" id="2212470"/>
    <lineage>
        <taxon>Bacteria</taxon>
        <taxon>Candidatus Eiseniibacteriota</taxon>
    </lineage>
</organism>
<reference evidence="9 10" key="1">
    <citation type="journal article" date="2019" name="Nat. Microbiol.">
        <title>Mediterranean grassland soil C-N compound turnover is dependent on rainfall and depth, and is mediated by genomically divergent microorganisms.</title>
        <authorList>
            <person name="Diamond S."/>
            <person name="Andeer P.F."/>
            <person name="Li Z."/>
            <person name="Crits-Christoph A."/>
            <person name="Burstein D."/>
            <person name="Anantharaman K."/>
            <person name="Lane K.R."/>
            <person name="Thomas B.C."/>
            <person name="Pan C."/>
            <person name="Northen T.R."/>
            <person name="Banfield J.F."/>
        </authorList>
    </citation>
    <scope>NUCLEOTIDE SEQUENCE [LARGE SCALE GENOMIC DNA]</scope>
    <source>
        <strain evidence="9">WS_3</strain>
    </source>
</reference>
<dbReference type="AlphaFoldDB" id="A0A538S7V0"/>
<feature type="transmembrane region" description="Helical" evidence="6">
    <location>
        <begin position="92"/>
        <end position="114"/>
    </location>
</feature>
<evidence type="ECO:0000256" key="7">
    <source>
        <dbReference type="SAM" id="SignalP"/>
    </source>
</evidence>
<gene>
    <name evidence="9" type="ORF">E6K73_13630</name>
</gene>
<keyword evidence="2" id="KW-1003">Cell membrane</keyword>
<evidence type="ECO:0000256" key="2">
    <source>
        <dbReference type="ARBA" id="ARBA00022475"/>
    </source>
</evidence>
<evidence type="ECO:0000256" key="4">
    <source>
        <dbReference type="ARBA" id="ARBA00022989"/>
    </source>
</evidence>
<dbReference type="GO" id="GO:0005886">
    <property type="term" value="C:plasma membrane"/>
    <property type="evidence" value="ECO:0007669"/>
    <property type="project" value="UniProtKB-SubCell"/>
</dbReference>
<sequence>MLILVFSTLIFAAVSVAAYAAWVQAATDSNPMAIRLRQLRAMHTTPTSMNYAERPPVLLELIARLSGFLPAREGRDALRTGLVRAGYRRPTAVLVFLGSKVLLAVTLPVLWISWGYLSARPIGNVLFFSVLMGVLGFYLPTMYIAVRQRRRREQIISALPDSLDLMVVCVEAGLGIAAALQRVSGEIRVASRAMSEELALVNQEMQTGISRTEALRNLAQRTGVEDIFSLVAMLVQTDRLGTSVGNALRAHADSMRVRRRQRAEQLARKAAVKLAFPLVFLVLPALLTIILGPAAIQIMKALATHD</sequence>
<evidence type="ECO:0000313" key="10">
    <source>
        <dbReference type="Proteomes" id="UP000320184"/>
    </source>
</evidence>
<evidence type="ECO:0000256" key="6">
    <source>
        <dbReference type="SAM" id="Phobius"/>
    </source>
</evidence>
<dbReference type="PANTHER" id="PTHR35007">
    <property type="entry name" value="INTEGRAL MEMBRANE PROTEIN-RELATED"/>
    <property type="match status" value="1"/>
</dbReference>
<feature type="transmembrane region" description="Helical" evidence="6">
    <location>
        <begin position="126"/>
        <end position="146"/>
    </location>
</feature>
<dbReference type="Pfam" id="PF00482">
    <property type="entry name" value="T2SSF"/>
    <property type="match status" value="1"/>
</dbReference>
<keyword evidence="5 6" id="KW-0472">Membrane</keyword>
<name>A0A538S7V0_UNCEI</name>
<evidence type="ECO:0000256" key="5">
    <source>
        <dbReference type="ARBA" id="ARBA00023136"/>
    </source>
</evidence>
<evidence type="ECO:0000313" key="9">
    <source>
        <dbReference type="EMBL" id="TMQ47441.1"/>
    </source>
</evidence>
<feature type="chain" id="PRO_5022161586" evidence="7">
    <location>
        <begin position="21"/>
        <end position="306"/>
    </location>
</feature>
<dbReference type="PANTHER" id="PTHR35007:SF2">
    <property type="entry name" value="PILUS ASSEMBLE PROTEIN"/>
    <property type="match status" value="1"/>
</dbReference>
<feature type="signal peptide" evidence="7">
    <location>
        <begin position="1"/>
        <end position="20"/>
    </location>
</feature>
<feature type="transmembrane region" description="Helical" evidence="6">
    <location>
        <begin position="270"/>
        <end position="296"/>
    </location>
</feature>
<protein>
    <submittedName>
        <fullName evidence="9">Type II secretion system F family protein</fullName>
    </submittedName>
</protein>
<evidence type="ECO:0000256" key="1">
    <source>
        <dbReference type="ARBA" id="ARBA00004651"/>
    </source>
</evidence>
<evidence type="ECO:0000256" key="3">
    <source>
        <dbReference type="ARBA" id="ARBA00022692"/>
    </source>
</evidence>
<comment type="caution">
    <text evidence="9">The sequence shown here is derived from an EMBL/GenBank/DDBJ whole genome shotgun (WGS) entry which is preliminary data.</text>
</comment>
<keyword evidence="4 6" id="KW-1133">Transmembrane helix</keyword>